<gene>
    <name evidence="7" type="ORF">A6R68_07774</name>
</gene>
<reference evidence="7 8" key="1">
    <citation type="submission" date="2016-06" db="EMBL/GenBank/DDBJ databases">
        <title>The Draft Genome Sequence and Annotation of the Desert Woodrat Neotoma lepida.</title>
        <authorList>
            <person name="Campbell M."/>
            <person name="Oakeson K.F."/>
            <person name="Yandell M."/>
            <person name="Halpert J.R."/>
            <person name="Dearing D."/>
        </authorList>
    </citation>
    <scope>NUCLEOTIDE SEQUENCE [LARGE SCALE GENOMIC DNA]</scope>
    <source>
        <strain evidence="7">417</strain>
        <tissue evidence="7">Liver</tissue>
    </source>
</reference>
<feature type="non-terminal residue" evidence="7">
    <location>
        <position position="188"/>
    </location>
</feature>
<comment type="subcellular location">
    <subcellularLocation>
        <location evidence="1">Cytoplasm</location>
        <location evidence="1">Cytoskeleton</location>
        <location evidence="1">Microtubule organizing center</location>
        <location evidence="1">Centrosome</location>
    </subcellularLocation>
</comment>
<dbReference type="STRING" id="56216.A0A1A6GEE0"/>
<organism evidence="7 8">
    <name type="scientific">Neotoma lepida</name>
    <name type="common">Desert woodrat</name>
    <dbReference type="NCBI Taxonomy" id="56216"/>
    <lineage>
        <taxon>Eukaryota</taxon>
        <taxon>Metazoa</taxon>
        <taxon>Chordata</taxon>
        <taxon>Craniata</taxon>
        <taxon>Vertebrata</taxon>
        <taxon>Euteleostomi</taxon>
        <taxon>Mammalia</taxon>
        <taxon>Eutheria</taxon>
        <taxon>Euarchontoglires</taxon>
        <taxon>Glires</taxon>
        <taxon>Rodentia</taxon>
        <taxon>Myomorpha</taxon>
        <taxon>Muroidea</taxon>
        <taxon>Cricetidae</taxon>
        <taxon>Neotominae</taxon>
        <taxon>Neotoma</taxon>
    </lineage>
</organism>
<dbReference type="PANTHER" id="PTHR21553">
    <property type="entry name" value="ALMS1-RELATED"/>
    <property type="match status" value="1"/>
</dbReference>
<dbReference type="Pfam" id="PF15309">
    <property type="entry name" value="ALMS_motif"/>
    <property type="match status" value="1"/>
</dbReference>
<dbReference type="EMBL" id="LZPO01098819">
    <property type="protein sequence ID" value="OBS63687.1"/>
    <property type="molecule type" value="Genomic_DNA"/>
</dbReference>
<dbReference type="InterPro" id="IPR029299">
    <property type="entry name" value="ALMS_motif"/>
</dbReference>
<evidence type="ECO:0000256" key="3">
    <source>
        <dbReference type="ARBA" id="ARBA00023212"/>
    </source>
</evidence>
<dbReference type="AlphaFoldDB" id="A0A1A6GEE0"/>
<comment type="caution">
    <text evidence="7">The sequence shown here is derived from an EMBL/GenBank/DDBJ whole genome shotgun (WGS) entry which is preliminary data.</text>
</comment>
<evidence type="ECO:0000313" key="8">
    <source>
        <dbReference type="Proteomes" id="UP000092124"/>
    </source>
</evidence>
<evidence type="ECO:0008006" key="9">
    <source>
        <dbReference type="Google" id="ProtNLM"/>
    </source>
</evidence>
<feature type="non-terminal residue" evidence="7">
    <location>
        <position position="1"/>
    </location>
</feature>
<keyword evidence="8" id="KW-1185">Reference proteome</keyword>
<evidence type="ECO:0000256" key="2">
    <source>
        <dbReference type="ARBA" id="ARBA00022490"/>
    </source>
</evidence>
<dbReference type="Proteomes" id="UP000092124">
    <property type="component" value="Unassembled WGS sequence"/>
</dbReference>
<feature type="region of interest" description="Disordered" evidence="4">
    <location>
        <begin position="56"/>
        <end position="92"/>
    </location>
</feature>
<dbReference type="GO" id="GO:0005813">
    <property type="term" value="C:centrosome"/>
    <property type="evidence" value="ECO:0007669"/>
    <property type="project" value="UniProtKB-SubCell"/>
</dbReference>
<evidence type="ECO:0000256" key="1">
    <source>
        <dbReference type="ARBA" id="ARBA00004300"/>
    </source>
</evidence>
<evidence type="ECO:0000313" key="7">
    <source>
        <dbReference type="EMBL" id="OBS63687.1"/>
    </source>
</evidence>
<feature type="domain" description="Centrosomal protein C10orf90 N-terminal" evidence="6">
    <location>
        <begin position="3"/>
        <end position="92"/>
    </location>
</feature>
<feature type="domain" description="ALMS motif" evidence="5">
    <location>
        <begin position="99"/>
        <end position="178"/>
    </location>
</feature>
<dbReference type="InterPro" id="IPR041179">
    <property type="entry name" value="C10orf90_N"/>
</dbReference>
<keyword evidence="3" id="KW-0206">Cytoskeleton</keyword>
<evidence type="ECO:0000259" key="6">
    <source>
        <dbReference type="Pfam" id="PF17730"/>
    </source>
</evidence>
<dbReference type="GO" id="GO:0046599">
    <property type="term" value="P:regulation of centriole replication"/>
    <property type="evidence" value="ECO:0007669"/>
    <property type="project" value="TreeGrafter"/>
</dbReference>
<dbReference type="GO" id="GO:0008017">
    <property type="term" value="F:microtubule binding"/>
    <property type="evidence" value="ECO:0007669"/>
    <property type="project" value="TreeGrafter"/>
</dbReference>
<evidence type="ECO:0000256" key="4">
    <source>
        <dbReference type="SAM" id="MobiDB-lite"/>
    </source>
</evidence>
<proteinExistence type="predicted"/>
<dbReference type="OrthoDB" id="8899035at2759"/>
<keyword evidence="2" id="KW-0963">Cytoplasm</keyword>
<dbReference type="Pfam" id="PF17730">
    <property type="entry name" value="Centro_C10orf90"/>
    <property type="match status" value="1"/>
</dbReference>
<dbReference type="GO" id="GO:0005829">
    <property type="term" value="C:cytosol"/>
    <property type="evidence" value="ECO:0007669"/>
    <property type="project" value="TreeGrafter"/>
</dbReference>
<protein>
    <recommendedName>
        <fullName evidence="9">ALMS motif domain-containing protein</fullName>
    </recommendedName>
</protein>
<dbReference type="GO" id="GO:0005814">
    <property type="term" value="C:centriole"/>
    <property type="evidence" value="ECO:0007669"/>
    <property type="project" value="TreeGrafter"/>
</dbReference>
<dbReference type="PANTHER" id="PTHR21553:SF24">
    <property type="entry name" value="(E2-INDEPENDENT) E3 UBIQUITIN-CONJUGATING ENZYME FATS"/>
    <property type="match status" value="1"/>
</dbReference>
<name>A0A1A6GEE0_NEOLE</name>
<evidence type="ECO:0000259" key="5">
    <source>
        <dbReference type="Pfam" id="PF15309"/>
    </source>
</evidence>
<accession>A0A1A6GEE0</accession>
<sequence length="188" mass="21247">RRLSYFRTPRVPLSGFLCPLRAACACLQEDGTVPIEKEFPKDYTCCDLVVKVKESKRHEDHVATPEPSPATPSPTTAEGPQSFDPLEHSSEPRHLLASSMTLQEALEVRRPQFISRSQERLQKLKHMVQQRKAQQKENPGQKQSLLPVRAHKKQFTVPHPLSGKLQVAQEAWIEQRQVSSGLEPSLKA</sequence>